<dbReference type="AlphaFoldDB" id="A0A2A8HDM6"/>
<dbReference type="Pfam" id="PF26211">
    <property type="entry name" value="Phage_phiTE_072"/>
    <property type="match status" value="1"/>
</dbReference>
<proteinExistence type="predicted"/>
<reference evidence="1 2" key="1">
    <citation type="submission" date="2017-09" db="EMBL/GenBank/DDBJ databases">
        <title>Large-scale bioinformatics analysis of Bacillus genomes uncovers conserved roles of natural products in bacterial physiology.</title>
        <authorList>
            <consortium name="Agbiome Team Llc"/>
            <person name="Bleich R.M."/>
            <person name="Grubbs K.J."/>
            <person name="Santa Maria K.C."/>
            <person name="Allen S.E."/>
            <person name="Farag S."/>
            <person name="Shank E.A."/>
            <person name="Bowers A."/>
        </authorList>
    </citation>
    <scope>NUCLEOTIDE SEQUENCE [LARGE SCALE GENOMIC DNA]</scope>
    <source>
        <strain evidence="1 2">AFS021349</strain>
    </source>
</reference>
<dbReference type="EMBL" id="NUBY01000074">
    <property type="protein sequence ID" value="PEQ04953.1"/>
    <property type="molecule type" value="Genomic_DNA"/>
</dbReference>
<evidence type="ECO:0000313" key="2">
    <source>
        <dbReference type="Proteomes" id="UP000220841"/>
    </source>
</evidence>
<protein>
    <submittedName>
        <fullName evidence="1">Uncharacterized protein</fullName>
    </submittedName>
</protein>
<accession>A0A2A8HDM6</accession>
<organism evidence="1 2">
    <name type="scientific">Bacillus toyonensis</name>
    <dbReference type="NCBI Taxonomy" id="155322"/>
    <lineage>
        <taxon>Bacteria</taxon>
        <taxon>Bacillati</taxon>
        <taxon>Bacillota</taxon>
        <taxon>Bacilli</taxon>
        <taxon>Bacillales</taxon>
        <taxon>Bacillaceae</taxon>
        <taxon>Bacillus</taxon>
        <taxon>Bacillus cereus group</taxon>
    </lineage>
</organism>
<evidence type="ECO:0000313" key="1">
    <source>
        <dbReference type="EMBL" id="PEQ04953.1"/>
    </source>
</evidence>
<sequence length="165" mass="19796">MEISKYKIPSVNGEGWGVFLFDDTGIFTAITDFGNFSYWFETWNGESMKDFLSSRCPDQILCKIARENVIDVKETFKYIKEELISHRRSEYFTEEEAREQWKLIEKLKEDIHVYSEDTAFTLFYEETKIQFYDGFLRFKYPNAAVRFCNETFVRLQEKIRLEMGN</sequence>
<dbReference type="Proteomes" id="UP000220841">
    <property type="component" value="Unassembled WGS sequence"/>
</dbReference>
<comment type="caution">
    <text evidence="1">The sequence shown here is derived from an EMBL/GenBank/DDBJ whole genome shotgun (WGS) entry which is preliminary data.</text>
</comment>
<name>A0A2A8HDM6_9BACI</name>
<gene>
    <name evidence="1" type="ORF">CN585_16575</name>
</gene>
<dbReference type="InterPro" id="IPR058701">
    <property type="entry name" value="PhiTE_072-like"/>
</dbReference>
<dbReference type="RefSeq" id="WP_098226742.1">
    <property type="nucleotide sequence ID" value="NZ_NUBY01000074.1"/>
</dbReference>